<dbReference type="InterPro" id="IPR004205">
    <property type="entry name" value="Cyt_bc1_su8"/>
</dbReference>
<comment type="similarity">
    <text evidence="2 11">Belongs to the UQCRQ/QCR8 family.</text>
</comment>
<evidence type="ECO:0000313" key="13">
    <source>
        <dbReference type="Proteomes" id="UP000262825"/>
    </source>
</evidence>
<evidence type="ECO:0000256" key="5">
    <source>
        <dbReference type="ARBA" id="ARBA00022692"/>
    </source>
</evidence>
<organism evidence="12 13">
    <name type="scientific">Saccharomycodes ludwigii</name>
    <dbReference type="NCBI Taxonomy" id="36035"/>
    <lineage>
        <taxon>Eukaryota</taxon>
        <taxon>Fungi</taxon>
        <taxon>Dikarya</taxon>
        <taxon>Ascomycota</taxon>
        <taxon>Saccharomycotina</taxon>
        <taxon>Saccharomycetes</taxon>
        <taxon>Saccharomycodales</taxon>
        <taxon>Saccharomycodaceae</taxon>
        <taxon>Saccharomycodes</taxon>
    </lineage>
</organism>
<reference evidence="13" key="1">
    <citation type="submission" date="2018-06" db="EMBL/GenBank/DDBJ databases">
        <authorList>
            <person name="Guldener U."/>
        </authorList>
    </citation>
    <scope>NUCLEOTIDE SEQUENCE [LARGE SCALE GENOMIC DNA]</scope>
    <source>
        <strain evidence="13">UTAD17</strain>
    </source>
</reference>
<dbReference type="PANTHER" id="PTHR12119">
    <property type="entry name" value="UBIQUINOL-CYTOCHROME C REDUCTASE COMPLEX UBIQUINONE-BINDING PROTEIN QP-C"/>
    <property type="match status" value="1"/>
</dbReference>
<evidence type="ECO:0000256" key="10">
    <source>
        <dbReference type="ARBA" id="ARBA00023136"/>
    </source>
</evidence>
<evidence type="ECO:0000256" key="7">
    <source>
        <dbReference type="ARBA" id="ARBA00022982"/>
    </source>
</evidence>
<keyword evidence="8" id="KW-1133">Transmembrane helix</keyword>
<dbReference type="Proteomes" id="UP000262825">
    <property type="component" value="Unassembled WGS sequence"/>
</dbReference>
<keyword evidence="9 11" id="KW-0496">Mitochondrion</keyword>
<evidence type="ECO:0000313" key="12">
    <source>
        <dbReference type="EMBL" id="SSD58264.1"/>
    </source>
</evidence>
<keyword evidence="4 11" id="KW-0679">Respiratory chain</keyword>
<evidence type="ECO:0000256" key="1">
    <source>
        <dbReference type="ARBA" id="ARBA00004434"/>
    </source>
</evidence>
<evidence type="ECO:0000256" key="2">
    <source>
        <dbReference type="ARBA" id="ARBA00007668"/>
    </source>
</evidence>
<keyword evidence="10" id="KW-0472">Membrane</keyword>
<dbReference type="Pfam" id="PF02939">
    <property type="entry name" value="UcrQ"/>
    <property type="match status" value="1"/>
</dbReference>
<proteinExistence type="inferred from homology"/>
<evidence type="ECO:0000256" key="9">
    <source>
        <dbReference type="ARBA" id="ARBA00023128"/>
    </source>
</evidence>
<dbReference type="AlphaFoldDB" id="A0A376B1A3"/>
<dbReference type="VEuPathDB" id="FungiDB:SCODWIG_00025"/>
<sequence>MGGPQAKTYMGWWGHLGSPKQKHITSYVVSPFAQKPFAGAANAAIFNVFRRVKSQALYILIPASIYWVWWTNGEQYNNYLYTKAGREELERVNV</sequence>
<comment type="subcellular location">
    <subcellularLocation>
        <location evidence="1 11">Mitochondrion inner membrane</location>
        <topology evidence="1 11">Single-pass membrane protein</topology>
    </subcellularLocation>
</comment>
<dbReference type="GO" id="GO:0005743">
    <property type="term" value="C:mitochondrial inner membrane"/>
    <property type="evidence" value="ECO:0007669"/>
    <property type="project" value="UniProtKB-SubCell"/>
</dbReference>
<protein>
    <recommendedName>
        <fullName evidence="11">Cytochrome b-c1 complex subunit 8</fullName>
    </recommendedName>
    <alternativeName>
        <fullName evidence="11">Complex III subunit 8</fullName>
    </alternativeName>
</protein>
<dbReference type="FunFam" id="1.20.5.210:FF:000001">
    <property type="entry name" value="Cytochrome b-c1 complex subunit 8"/>
    <property type="match status" value="1"/>
</dbReference>
<dbReference type="Gene3D" id="1.20.5.210">
    <property type="entry name" value="Cytochrome b-c1 complex subunit 8"/>
    <property type="match status" value="1"/>
</dbReference>
<dbReference type="InterPro" id="IPR036642">
    <property type="entry name" value="Cyt_bc1_su8_sf"/>
</dbReference>
<comment type="subunit">
    <text evidence="11">Component of the ubiquinol-cytochrome c oxidoreductase (cytochrome b-c1 complex, complex III, CIII), a multisubunit enzyme composed of 3 respiratory subunits cytochrome b, cytochrome c1 and Rieske protein, 2 core protein subunits, and additional low-molecular weight protein subunits. The complex exists as an obligatory dimer and forms supercomplexes (SCs) in the inner mitochondrial membrane with cytochrome c oxidase (complex IV, CIV).</text>
</comment>
<keyword evidence="6 11" id="KW-0999">Mitochondrion inner membrane</keyword>
<evidence type="ECO:0000256" key="3">
    <source>
        <dbReference type="ARBA" id="ARBA00022448"/>
    </source>
</evidence>
<keyword evidence="7 11" id="KW-0249">Electron transport</keyword>
<evidence type="ECO:0000256" key="4">
    <source>
        <dbReference type="ARBA" id="ARBA00022660"/>
    </source>
</evidence>
<evidence type="ECO:0000256" key="6">
    <source>
        <dbReference type="ARBA" id="ARBA00022792"/>
    </source>
</evidence>
<dbReference type="GO" id="GO:0006122">
    <property type="term" value="P:mitochondrial electron transport, ubiquinol to cytochrome c"/>
    <property type="evidence" value="ECO:0007669"/>
    <property type="project" value="UniProtKB-UniRule"/>
</dbReference>
<evidence type="ECO:0000256" key="11">
    <source>
        <dbReference type="RuleBase" id="RU368118"/>
    </source>
</evidence>
<comment type="function">
    <text evidence="11">Component of the ubiquinol-cytochrome c oxidoreductase, a multisubunit transmembrane complex that is part of the mitochondrial electron transport chain which drives oxidative phosphorylation. The complex plays an important role in the uptake of multiple carbon sources present in different host niches.</text>
</comment>
<gene>
    <name evidence="12" type="ORF">SCODWIG_00025</name>
</gene>
<evidence type="ECO:0000256" key="8">
    <source>
        <dbReference type="ARBA" id="ARBA00022989"/>
    </source>
</evidence>
<dbReference type="GO" id="GO:0045275">
    <property type="term" value="C:respiratory chain complex III"/>
    <property type="evidence" value="ECO:0007669"/>
    <property type="project" value="UniProtKB-UniRule"/>
</dbReference>
<dbReference type="PANTHER" id="PTHR12119:SF2">
    <property type="entry name" value="CYTOCHROME B-C1 COMPLEX SUBUNIT 8"/>
    <property type="match status" value="1"/>
</dbReference>
<keyword evidence="3 11" id="KW-0813">Transport</keyword>
<keyword evidence="5" id="KW-0812">Transmembrane</keyword>
<keyword evidence="13" id="KW-1185">Reference proteome</keyword>
<name>A0A376B1A3_9ASCO</name>
<accession>A0A376B1A3</accession>
<dbReference type="SUPFAM" id="SSF81508">
    <property type="entry name" value="Ubiquinone-binding protein QP-C of cytochrome bc1 complex (Ubiquinol-cytochrome c reductase)"/>
    <property type="match status" value="1"/>
</dbReference>
<dbReference type="EMBL" id="UFAJ01000002">
    <property type="protein sequence ID" value="SSD58264.1"/>
    <property type="molecule type" value="Genomic_DNA"/>
</dbReference>